<dbReference type="PIRSF" id="PIRSF017393">
    <property type="entry name" value="MTase_SAV2177"/>
    <property type="match status" value="1"/>
</dbReference>
<name>A0A839DS57_9PSEU</name>
<organism evidence="1 2">
    <name type="scientific">Halosaccharopolyspora lacisalsi</name>
    <dbReference type="NCBI Taxonomy" id="1000566"/>
    <lineage>
        <taxon>Bacteria</taxon>
        <taxon>Bacillati</taxon>
        <taxon>Actinomycetota</taxon>
        <taxon>Actinomycetes</taxon>
        <taxon>Pseudonocardiales</taxon>
        <taxon>Pseudonocardiaceae</taxon>
        <taxon>Halosaccharopolyspora</taxon>
    </lineage>
</organism>
<dbReference type="SUPFAM" id="SSF53335">
    <property type="entry name" value="S-adenosyl-L-methionine-dependent methyltransferases"/>
    <property type="match status" value="1"/>
</dbReference>
<dbReference type="AlphaFoldDB" id="A0A839DS57"/>
<reference evidence="1 2" key="1">
    <citation type="submission" date="2020-07" db="EMBL/GenBank/DDBJ databases">
        <title>Sequencing the genomes of 1000 actinobacteria strains.</title>
        <authorList>
            <person name="Klenk H.-P."/>
        </authorList>
    </citation>
    <scope>NUCLEOTIDE SEQUENCE [LARGE SCALE GENOMIC DNA]</scope>
    <source>
        <strain evidence="1 2">DSM 45975</strain>
    </source>
</reference>
<dbReference type="Gene3D" id="3.40.50.150">
    <property type="entry name" value="Vaccinia Virus protein VP39"/>
    <property type="match status" value="1"/>
</dbReference>
<evidence type="ECO:0000313" key="1">
    <source>
        <dbReference type="EMBL" id="MBA8824344.1"/>
    </source>
</evidence>
<gene>
    <name evidence="1" type="ORF">FHX42_001691</name>
</gene>
<dbReference type="Proteomes" id="UP000569329">
    <property type="component" value="Unassembled WGS sequence"/>
</dbReference>
<keyword evidence="2" id="KW-1185">Reference proteome</keyword>
<evidence type="ECO:0000313" key="2">
    <source>
        <dbReference type="Proteomes" id="UP000569329"/>
    </source>
</evidence>
<dbReference type="InterPro" id="IPR029063">
    <property type="entry name" value="SAM-dependent_MTases_sf"/>
</dbReference>
<dbReference type="InterPro" id="IPR006764">
    <property type="entry name" value="SAM_dep_MeTrfase_SAV2177_type"/>
</dbReference>
<accession>A0A839DS57</accession>
<proteinExistence type="predicted"/>
<dbReference type="RefSeq" id="WP_182543649.1">
    <property type="nucleotide sequence ID" value="NZ_JACGWZ010000002.1"/>
</dbReference>
<protein>
    <recommendedName>
        <fullName evidence="3">S-adenosyl methyltransferase</fullName>
    </recommendedName>
</protein>
<dbReference type="EMBL" id="JACGWZ010000002">
    <property type="protein sequence ID" value="MBA8824344.1"/>
    <property type="molecule type" value="Genomic_DNA"/>
</dbReference>
<evidence type="ECO:0008006" key="3">
    <source>
        <dbReference type="Google" id="ProtNLM"/>
    </source>
</evidence>
<sequence>MPRSHQDNPASDHVDIDSPNAARMYDYYLGGSANFAVDRQAADQVIASMPDAVLTMQANRSFLGRVVNYCCERGISQFLDLGSGVPTVGNVHEIAHRHDPTARVAYVDNEAVAVAHSRNLLHTEPHVTIARADLRDPEAVLTAPGVAGLLDFNQPICLLMISVLNFVPDDEVPAALVRRYTSALASGSYVGLSHVTADKLDADTAQHVRELYANTNPPSRWRTRSEISAFLNGFEQVEPGLVTPTLWRPDPHDDTDPGRIACWAALARVN</sequence>
<dbReference type="Pfam" id="PF04672">
    <property type="entry name" value="Methyltransf_19"/>
    <property type="match status" value="1"/>
</dbReference>
<comment type="caution">
    <text evidence="1">The sequence shown here is derived from an EMBL/GenBank/DDBJ whole genome shotgun (WGS) entry which is preliminary data.</text>
</comment>